<organism evidence="5 6">
    <name type="scientific">Enterovibrio norvegicus FF-454</name>
    <dbReference type="NCBI Taxonomy" id="1185651"/>
    <lineage>
        <taxon>Bacteria</taxon>
        <taxon>Pseudomonadati</taxon>
        <taxon>Pseudomonadota</taxon>
        <taxon>Gammaproteobacteria</taxon>
        <taxon>Vibrionales</taxon>
        <taxon>Vibrionaceae</taxon>
        <taxon>Enterovibrio</taxon>
    </lineage>
</organism>
<dbReference type="Pfam" id="PF16548">
    <property type="entry name" value="FlgT_N"/>
    <property type="match status" value="1"/>
</dbReference>
<protein>
    <submittedName>
        <fullName evidence="5">Flagellar basal-body protein</fullName>
    </submittedName>
</protein>
<dbReference type="Gene3D" id="3.30.1660.40">
    <property type="entry name" value="FlgT, N-terminal domain"/>
    <property type="match status" value="1"/>
</dbReference>
<proteinExistence type="predicted"/>
<comment type="caution">
    <text evidence="5">The sequence shown here is derived from an EMBL/GenBank/DDBJ whole genome shotgun (WGS) entry which is preliminary data.</text>
</comment>
<evidence type="ECO:0000259" key="3">
    <source>
        <dbReference type="Pfam" id="PF16539"/>
    </source>
</evidence>
<dbReference type="InterPro" id="IPR032388">
    <property type="entry name" value="FlgT_C"/>
</dbReference>
<dbReference type="Gene3D" id="2.40.10.410">
    <property type="entry name" value="FlgT, C-terminal domain"/>
    <property type="match status" value="1"/>
</dbReference>
<keyword evidence="5" id="KW-0966">Cell projection</keyword>
<accession>A0A1E5C727</accession>
<evidence type="ECO:0000259" key="2">
    <source>
        <dbReference type="Pfam" id="PF16538"/>
    </source>
</evidence>
<dbReference type="Pfam" id="PF16539">
    <property type="entry name" value="FlgT_M"/>
    <property type="match status" value="1"/>
</dbReference>
<keyword evidence="1" id="KW-0732">Signal</keyword>
<keyword evidence="5" id="KW-0969">Cilium</keyword>
<dbReference type="EMBL" id="AJWN02000057">
    <property type="protein sequence ID" value="OEE60992.1"/>
    <property type="molecule type" value="Genomic_DNA"/>
</dbReference>
<reference evidence="5 6" key="1">
    <citation type="journal article" date="2012" name="Science">
        <title>Ecological populations of bacteria act as socially cohesive units of antibiotic production and resistance.</title>
        <authorList>
            <person name="Cordero O.X."/>
            <person name="Wildschutte H."/>
            <person name="Kirkup B."/>
            <person name="Proehl S."/>
            <person name="Ngo L."/>
            <person name="Hussain F."/>
            <person name="Le Roux F."/>
            <person name="Mincer T."/>
            <person name="Polz M.F."/>
        </authorList>
    </citation>
    <scope>NUCLEOTIDE SEQUENCE [LARGE SCALE GENOMIC DNA]</scope>
    <source>
        <strain evidence="5 6">FF-454</strain>
    </source>
</reference>
<evidence type="ECO:0000256" key="1">
    <source>
        <dbReference type="SAM" id="SignalP"/>
    </source>
</evidence>
<keyword evidence="5" id="KW-0282">Flagellum</keyword>
<feature type="domain" description="Flagellar assembly protein T C-terminal" evidence="2">
    <location>
        <begin position="300"/>
        <end position="374"/>
    </location>
</feature>
<feature type="chain" id="PRO_5009172459" evidence="1">
    <location>
        <begin position="23"/>
        <end position="377"/>
    </location>
</feature>
<dbReference type="Pfam" id="PF16538">
    <property type="entry name" value="FlgT_C"/>
    <property type="match status" value="1"/>
</dbReference>
<dbReference type="InterPro" id="IPR038180">
    <property type="entry name" value="FlgT_N_sf"/>
</dbReference>
<evidence type="ECO:0000313" key="6">
    <source>
        <dbReference type="Proteomes" id="UP000095039"/>
    </source>
</evidence>
<dbReference type="InterPro" id="IPR032370">
    <property type="entry name" value="FlgT_N"/>
</dbReference>
<dbReference type="RefSeq" id="WP_016960095.1">
    <property type="nucleotide sequence ID" value="NZ_AJWN02000057.1"/>
</dbReference>
<sequence>MRKKIITPLIACMALASATANAAWYEVTGASTILESKDQARERALEDAVYQALKYSGADIAGLADIRPYLAESRSDYQFSGNEIRHIQVLETKDRGGVMKLTARIDIYPAAKACHKNQYKKGLLLSRFDIVSPQQAALGGIFQFGDDFTVLLQRQFETQAQSFVVQGITPHNVSPTQPDIATMIAEDAGAQYVMIGSITDMSATIDQKVLRDDKTNRQLALSIDVLDGKSGDVIYQNIYRDIAAWPFERQSKVDTKTARFWTSAYGEMAQRVSRNILLDLESNLSCRATTPEVISINGQSGQINAGRVHGVKYGDELSLWHNASFTDQYGVNRTQLKKSDMVLTVTRVYDNSAEIAVSPVELGPSIQIGDMVTKHTL</sequence>
<dbReference type="InterPro" id="IPR032386">
    <property type="entry name" value="FlgT_M"/>
</dbReference>
<evidence type="ECO:0000259" key="4">
    <source>
        <dbReference type="Pfam" id="PF16548"/>
    </source>
</evidence>
<evidence type="ECO:0000313" key="5">
    <source>
        <dbReference type="EMBL" id="OEE60992.1"/>
    </source>
</evidence>
<dbReference type="InterPro" id="IPR038165">
    <property type="entry name" value="FlgT_C_sf"/>
</dbReference>
<gene>
    <name evidence="5" type="ORF">A1OK_21520</name>
</gene>
<name>A0A1E5C727_9GAMM</name>
<feature type="domain" description="Flagellar assembly protein T N-terminal" evidence="4">
    <location>
        <begin position="23"/>
        <end position="109"/>
    </location>
</feature>
<keyword evidence="6" id="KW-1185">Reference proteome</keyword>
<dbReference type="AlphaFoldDB" id="A0A1E5C727"/>
<feature type="signal peptide" evidence="1">
    <location>
        <begin position="1"/>
        <end position="22"/>
    </location>
</feature>
<dbReference type="Proteomes" id="UP000095039">
    <property type="component" value="Unassembled WGS sequence"/>
</dbReference>
<feature type="domain" description="Flagellar assembly protein T middle" evidence="3">
    <location>
        <begin position="113"/>
        <end position="255"/>
    </location>
</feature>
<dbReference type="Gene3D" id="3.40.50.10610">
    <property type="entry name" value="ABC-type transport auxiliary lipoprotein component"/>
    <property type="match status" value="1"/>
</dbReference>